<protein>
    <submittedName>
        <fullName evidence="9">KRAB</fullName>
    </submittedName>
</protein>
<dbReference type="Pfam" id="PF00096">
    <property type="entry name" value="zf-C2H2"/>
    <property type="match status" value="2"/>
</dbReference>
<keyword evidence="4 7" id="KW-0863">Zinc-finger</keyword>
<reference evidence="9" key="1">
    <citation type="submission" date="2021-03" db="EMBL/GenBank/DDBJ databases">
        <authorList>
            <person name="Bekaert M."/>
        </authorList>
    </citation>
    <scope>NUCLEOTIDE SEQUENCE</scope>
</reference>
<accession>A0A8S3SLV9</accession>
<organism evidence="9 10">
    <name type="scientific">Mytilus edulis</name>
    <name type="common">Blue mussel</name>
    <dbReference type="NCBI Taxonomy" id="6550"/>
    <lineage>
        <taxon>Eukaryota</taxon>
        <taxon>Metazoa</taxon>
        <taxon>Spiralia</taxon>
        <taxon>Lophotrochozoa</taxon>
        <taxon>Mollusca</taxon>
        <taxon>Bivalvia</taxon>
        <taxon>Autobranchia</taxon>
        <taxon>Pteriomorphia</taxon>
        <taxon>Mytilida</taxon>
        <taxon>Mytiloidea</taxon>
        <taxon>Mytilidae</taxon>
        <taxon>Mytilinae</taxon>
        <taxon>Mytilus</taxon>
    </lineage>
</organism>
<sequence length="190" mass="22330">MKDGSYERMKKHMEEHYKGEGTPNTEESSAKKGRKRVVCYKCGKSVLKRNLNAHVRKYHETSNSSSTLPITIGKIVCYKCGLTVKKKNFNAHFRERHMEKEEMCEICGKMFYHRGKLNEHRKLKHSENIEKKVKKKGPPQQCNICGKILANKKSLYIHEKYKHAQEIPVSNLRQEIFLQFLTKRPYETNS</sequence>
<dbReference type="GO" id="GO:0008270">
    <property type="term" value="F:zinc ion binding"/>
    <property type="evidence" value="ECO:0007669"/>
    <property type="project" value="UniProtKB-KW"/>
</dbReference>
<evidence type="ECO:0000259" key="8">
    <source>
        <dbReference type="PROSITE" id="PS50157"/>
    </source>
</evidence>
<feature type="domain" description="C2H2-type" evidence="8">
    <location>
        <begin position="102"/>
        <end position="130"/>
    </location>
</feature>
<evidence type="ECO:0000313" key="10">
    <source>
        <dbReference type="Proteomes" id="UP000683360"/>
    </source>
</evidence>
<dbReference type="SMART" id="SM00355">
    <property type="entry name" value="ZnF_C2H2"/>
    <property type="match status" value="4"/>
</dbReference>
<keyword evidence="6" id="KW-0539">Nucleus</keyword>
<evidence type="ECO:0000256" key="1">
    <source>
        <dbReference type="ARBA" id="ARBA00004123"/>
    </source>
</evidence>
<name>A0A8S3SLV9_MYTED</name>
<dbReference type="GO" id="GO:0005634">
    <property type="term" value="C:nucleus"/>
    <property type="evidence" value="ECO:0007669"/>
    <property type="project" value="UniProtKB-SubCell"/>
</dbReference>
<dbReference type="InterPro" id="IPR013087">
    <property type="entry name" value="Znf_C2H2_type"/>
</dbReference>
<evidence type="ECO:0000313" key="9">
    <source>
        <dbReference type="EMBL" id="CAG2218967.1"/>
    </source>
</evidence>
<keyword evidence="10" id="KW-1185">Reference proteome</keyword>
<proteinExistence type="predicted"/>
<gene>
    <name evidence="9" type="ORF">MEDL_32548</name>
</gene>
<comment type="subcellular location">
    <subcellularLocation>
        <location evidence="1">Nucleus</location>
    </subcellularLocation>
</comment>
<dbReference type="EMBL" id="CAJPWZ010001618">
    <property type="protein sequence ID" value="CAG2218967.1"/>
    <property type="molecule type" value="Genomic_DNA"/>
</dbReference>
<feature type="domain" description="C2H2-type" evidence="8">
    <location>
        <begin position="140"/>
        <end position="168"/>
    </location>
</feature>
<dbReference type="PROSITE" id="PS00028">
    <property type="entry name" value="ZINC_FINGER_C2H2_1"/>
    <property type="match status" value="2"/>
</dbReference>
<evidence type="ECO:0000256" key="6">
    <source>
        <dbReference type="ARBA" id="ARBA00023242"/>
    </source>
</evidence>
<dbReference type="InterPro" id="IPR050888">
    <property type="entry name" value="ZnF_C2H2-type_TF"/>
</dbReference>
<evidence type="ECO:0000256" key="3">
    <source>
        <dbReference type="ARBA" id="ARBA00022737"/>
    </source>
</evidence>
<dbReference type="InterPro" id="IPR036236">
    <property type="entry name" value="Znf_C2H2_sf"/>
</dbReference>
<evidence type="ECO:0000256" key="5">
    <source>
        <dbReference type="ARBA" id="ARBA00022833"/>
    </source>
</evidence>
<dbReference type="Gene3D" id="3.30.160.60">
    <property type="entry name" value="Classic Zinc Finger"/>
    <property type="match status" value="1"/>
</dbReference>
<dbReference type="AlphaFoldDB" id="A0A8S3SLV9"/>
<dbReference type="PROSITE" id="PS50157">
    <property type="entry name" value="ZINC_FINGER_C2H2_2"/>
    <property type="match status" value="2"/>
</dbReference>
<keyword evidence="2" id="KW-0479">Metal-binding</keyword>
<evidence type="ECO:0000256" key="4">
    <source>
        <dbReference type="ARBA" id="ARBA00022771"/>
    </source>
</evidence>
<dbReference type="PANTHER" id="PTHR24406">
    <property type="entry name" value="TRANSCRIPTIONAL REPRESSOR CTCFL-RELATED"/>
    <property type="match status" value="1"/>
</dbReference>
<dbReference type="Proteomes" id="UP000683360">
    <property type="component" value="Unassembled WGS sequence"/>
</dbReference>
<keyword evidence="5" id="KW-0862">Zinc</keyword>
<keyword evidence="3" id="KW-0677">Repeat</keyword>
<evidence type="ECO:0000256" key="7">
    <source>
        <dbReference type="PROSITE-ProRule" id="PRU00042"/>
    </source>
</evidence>
<dbReference type="SUPFAM" id="SSF57667">
    <property type="entry name" value="beta-beta-alpha zinc fingers"/>
    <property type="match status" value="1"/>
</dbReference>
<evidence type="ECO:0000256" key="2">
    <source>
        <dbReference type="ARBA" id="ARBA00022723"/>
    </source>
</evidence>
<comment type="caution">
    <text evidence="9">The sequence shown here is derived from an EMBL/GenBank/DDBJ whole genome shotgun (WGS) entry which is preliminary data.</text>
</comment>